<dbReference type="AlphaFoldDB" id="A0A081AIS7"/>
<name>A0A081AIS7_PHYNI</name>
<dbReference type="Proteomes" id="UP000028582">
    <property type="component" value="Unassembled WGS sequence"/>
</dbReference>
<proteinExistence type="predicted"/>
<gene>
    <name evidence="1" type="ORF">F444_06386</name>
</gene>
<reference evidence="1 2" key="1">
    <citation type="submission" date="2013-11" db="EMBL/GenBank/DDBJ databases">
        <title>The Genome Sequence of Phytophthora parasitica P1976.</title>
        <authorList>
            <consortium name="The Broad Institute Genomics Platform"/>
            <person name="Russ C."/>
            <person name="Tyler B."/>
            <person name="Panabieres F."/>
            <person name="Shan W."/>
            <person name="Tripathy S."/>
            <person name="Grunwald N."/>
            <person name="Machado M."/>
            <person name="Johnson C.S."/>
            <person name="Walker B."/>
            <person name="Young S."/>
            <person name="Zeng Q."/>
            <person name="Gargeya S."/>
            <person name="Fitzgerald M."/>
            <person name="Haas B."/>
            <person name="Abouelleil A."/>
            <person name="Allen A.W."/>
            <person name="Alvarado L."/>
            <person name="Arachchi H.M."/>
            <person name="Berlin A.M."/>
            <person name="Chapman S.B."/>
            <person name="Gainer-Dewar J."/>
            <person name="Goldberg J."/>
            <person name="Griggs A."/>
            <person name="Gujja S."/>
            <person name="Hansen M."/>
            <person name="Howarth C."/>
            <person name="Imamovic A."/>
            <person name="Ireland A."/>
            <person name="Larimer J."/>
            <person name="McCowan C."/>
            <person name="Murphy C."/>
            <person name="Pearson M."/>
            <person name="Poon T.W."/>
            <person name="Priest M."/>
            <person name="Roberts A."/>
            <person name="Saif S."/>
            <person name="Shea T."/>
            <person name="Sisk P."/>
            <person name="Sykes S."/>
            <person name="Wortman J."/>
            <person name="Nusbaum C."/>
            <person name="Birren B."/>
        </authorList>
    </citation>
    <scope>NUCLEOTIDE SEQUENCE [LARGE SCALE GENOMIC DNA]</scope>
    <source>
        <strain evidence="1 2">P1976</strain>
    </source>
</reference>
<dbReference type="EMBL" id="ANJA01001179">
    <property type="protein sequence ID" value="ETO78788.1"/>
    <property type="molecule type" value="Genomic_DNA"/>
</dbReference>
<accession>A0A081AIS7</accession>
<comment type="caution">
    <text evidence="1">The sequence shown here is derived from an EMBL/GenBank/DDBJ whole genome shotgun (WGS) entry which is preliminary data.</text>
</comment>
<organism evidence="1 2">
    <name type="scientific">Phytophthora nicotianae P1976</name>
    <dbReference type="NCBI Taxonomy" id="1317066"/>
    <lineage>
        <taxon>Eukaryota</taxon>
        <taxon>Sar</taxon>
        <taxon>Stramenopiles</taxon>
        <taxon>Oomycota</taxon>
        <taxon>Peronosporomycetes</taxon>
        <taxon>Peronosporales</taxon>
        <taxon>Peronosporaceae</taxon>
        <taxon>Phytophthora</taxon>
    </lineage>
</organism>
<evidence type="ECO:0000313" key="2">
    <source>
        <dbReference type="Proteomes" id="UP000028582"/>
    </source>
</evidence>
<evidence type="ECO:0000313" key="1">
    <source>
        <dbReference type="EMBL" id="ETO78788.1"/>
    </source>
</evidence>
<protein>
    <submittedName>
        <fullName evidence="1">Uncharacterized protein</fullName>
    </submittedName>
</protein>
<sequence>MVDIVDHHCLQHKTVPQFAMRSIIFALDKI</sequence>